<reference evidence="2" key="1">
    <citation type="submission" date="2024-08" db="EMBL/GenBank/DDBJ databases">
        <authorList>
            <person name="Chaddad Z."/>
            <person name="Lamrabet M."/>
            <person name="Bouhnik O."/>
            <person name="Alami S."/>
            <person name="Wipf D."/>
            <person name="Courty P.E."/>
            <person name="Missbah El Idrissi M."/>
        </authorList>
    </citation>
    <scope>NUCLEOTIDE SEQUENCE</scope>
    <source>
        <strain evidence="2">LLZ17</strain>
    </source>
</reference>
<organism evidence="2">
    <name type="scientific">Bradyrhizobium sp. LLZ17</name>
    <dbReference type="NCBI Taxonomy" id="3239388"/>
    <lineage>
        <taxon>Bacteria</taxon>
        <taxon>Pseudomonadati</taxon>
        <taxon>Pseudomonadota</taxon>
        <taxon>Alphaproteobacteria</taxon>
        <taxon>Hyphomicrobiales</taxon>
        <taxon>Nitrobacteraceae</taxon>
        <taxon>Bradyrhizobium</taxon>
    </lineage>
</organism>
<evidence type="ECO:0000313" key="2">
    <source>
        <dbReference type="EMBL" id="XDV60444.1"/>
    </source>
</evidence>
<accession>A0AB39XT76</accession>
<proteinExistence type="predicted"/>
<dbReference type="AlphaFoldDB" id="A0AB39XT76"/>
<gene>
    <name evidence="2" type="ORF">AB8Z38_14560</name>
</gene>
<name>A0AB39XT76_9BRAD</name>
<dbReference type="RefSeq" id="WP_369725795.1">
    <property type="nucleotide sequence ID" value="NZ_CP165734.1"/>
</dbReference>
<dbReference type="EMBL" id="CP165734">
    <property type="protein sequence ID" value="XDV60444.1"/>
    <property type="molecule type" value="Genomic_DNA"/>
</dbReference>
<protein>
    <submittedName>
        <fullName evidence="2">Uncharacterized protein</fullName>
    </submittedName>
</protein>
<evidence type="ECO:0000256" key="1">
    <source>
        <dbReference type="SAM" id="MobiDB-lite"/>
    </source>
</evidence>
<feature type="region of interest" description="Disordered" evidence="1">
    <location>
        <begin position="109"/>
        <end position="132"/>
    </location>
</feature>
<sequence>MPLIRYFVFVGGALLALLFVADRYMDSPVSAAAGMGPDVSIARIHSAQTWPEKIVFDTSVRQISLSRTVSDVPPSAPVATVAPATQDSTRQAFAMVTQPAPELKQAVPAVPNKRVAERHRRRQPSRLAARGPPMFFNEPFSAGW</sequence>